<evidence type="ECO:0000313" key="8">
    <source>
        <dbReference type="Proteomes" id="UP001107558"/>
    </source>
</evidence>
<evidence type="ECO:0000256" key="1">
    <source>
        <dbReference type="ARBA" id="ARBA00004430"/>
    </source>
</evidence>
<dbReference type="PANTHER" id="PTHR22146">
    <property type="entry name" value="CAT EYE SYNDROME CRITICAL REGION PROTEIN 6"/>
    <property type="match status" value="1"/>
</dbReference>
<dbReference type="InterPro" id="IPR018902">
    <property type="entry name" value="CMI2A-C-like_dom"/>
</dbReference>
<comment type="subcellular location">
    <subcellularLocation>
        <location evidence="1">Cytoplasm</location>
        <location evidence="1">Cytoskeleton</location>
        <location evidence="1">Cilium axoneme</location>
    </subcellularLocation>
</comment>
<comment type="caution">
    <text evidence="7">The sequence shown here is derived from an EMBL/GenBank/DDBJ whole genome shotgun (WGS) entry which is preliminary data.</text>
</comment>
<evidence type="ECO:0000256" key="3">
    <source>
        <dbReference type="ARBA" id="ARBA00023212"/>
    </source>
</evidence>
<dbReference type="OrthoDB" id="2019884at2759"/>
<evidence type="ECO:0000313" key="7">
    <source>
        <dbReference type="EMBL" id="KAG5679022.1"/>
    </source>
</evidence>
<dbReference type="AlphaFoldDB" id="A0A9J6CBN0"/>
<dbReference type="GO" id="GO:0005930">
    <property type="term" value="C:axoneme"/>
    <property type="evidence" value="ECO:0007669"/>
    <property type="project" value="UniProtKB-SubCell"/>
</dbReference>
<name>A0A9J6CBN0_POLVA</name>
<protein>
    <recommendedName>
        <fullName evidence="6">Ciliary microtubule inner protein 2A-C-like domain-containing protein</fullName>
    </recommendedName>
</protein>
<dbReference type="GO" id="GO:0015630">
    <property type="term" value="C:microtubule cytoskeleton"/>
    <property type="evidence" value="ECO:0007669"/>
    <property type="project" value="UniProtKB-ARBA"/>
</dbReference>
<accession>A0A9J6CBN0</accession>
<comment type="similarity">
    <text evidence="5">Belongs to the CIMIP2 family.</text>
</comment>
<keyword evidence="3" id="KW-0206">Cytoskeleton</keyword>
<dbReference type="Pfam" id="PF10629">
    <property type="entry name" value="CMI2B-like"/>
    <property type="match status" value="1"/>
</dbReference>
<organism evidence="7 8">
    <name type="scientific">Polypedilum vanderplanki</name>
    <name type="common">Sleeping chironomid midge</name>
    <dbReference type="NCBI Taxonomy" id="319348"/>
    <lineage>
        <taxon>Eukaryota</taxon>
        <taxon>Metazoa</taxon>
        <taxon>Ecdysozoa</taxon>
        <taxon>Arthropoda</taxon>
        <taxon>Hexapoda</taxon>
        <taxon>Insecta</taxon>
        <taxon>Pterygota</taxon>
        <taxon>Neoptera</taxon>
        <taxon>Endopterygota</taxon>
        <taxon>Diptera</taxon>
        <taxon>Nematocera</taxon>
        <taxon>Chironomoidea</taxon>
        <taxon>Chironomidae</taxon>
        <taxon>Chironominae</taxon>
        <taxon>Polypedilum</taxon>
        <taxon>Polypedilum</taxon>
    </lineage>
</organism>
<feature type="domain" description="Ciliary microtubule inner protein 2A-C-like" evidence="6">
    <location>
        <begin position="71"/>
        <end position="103"/>
    </location>
</feature>
<dbReference type="EMBL" id="JADBJN010000002">
    <property type="protein sequence ID" value="KAG5679022.1"/>
    <property type="molecule type" value="Genomic_DNA"/>
</dbReference>
<keyword evidence="4" id="KW-0966">Cell projection</keyword>
<dbReference type="PANTHER" id="PTHR22146:SF8">
    <property type="entry name" value="PROTEIN FAM166B"/>
    <property type="match status" value="1"/>
</dbReference>
<evidence type="ECO:0000256" key="4">
    <source>
        <dbReference type="ARBA" id="ARBA00023273"/>
    </source>
</evidence>
<reference evidence="7" key="1">
    <citation type="submission" date="2021-03" db="EMBL/GenBank/DDBJ databases">
        <title>Chromosome level genome of the anhydrobiotic midge Polypedilum vanderplanki.</title>
        <authorList>
            <person name="Yoshida Y."/>
            <person name="Kikawada T."/>
            <person name="Gusev O."/>
        </authorList>
    </citation>
    <scope>NUCLEOTIDE SEQUENCE</scope>
    <source>
        <strain evidence="7">NIAS01</strain>
        <tissue evidence="7">Whole body or cell culture</tissue>
    </source>
</reference>
<evidence type="ECO:0000256" key="5">
    <source>
        <dbReference type="ARBA" id="ARBA00035661"/>
    </source>
</evidence>
<evidence type="ECO:0000256" key="2">
    <source>
        <dbReference type="ARBA" id="ARBA00022490"/>
    </source>
</evidence>
<keyword evidence="2" id="KW-0963">Cytoplasm</keyword>
<evidence type="ECO:0000259" key="6">
    <source>
        <dbReference type="Pfam" id="PF10629"/>
    </source>
</evidence>
<proteinExistence type="inferred from homology"/>
<dbReference type="Proteomes" id="UP001107558">
    <property type="component" value="Chromosome 2"/>
</dbReference>
<keyword evidence="8" id="KW-1185">Reference proteome</keyword>
<gene>
    <name evidence="7" type="ORF">PVAND_008625</name>
</gene>
<sequence>MSYSTRYTGNRFFTFPQFVHVSKVDAYSALCDYTNGYQFTKRPDWNPIPFYHASLDGERPGAEIYPRNSGLISSYKGHVPGMKHSFGKTFGHESVNSKRYLQNSSLCLH</sequence>